<keyword evidence="2" id="KW-1185">Reference proteome</keyword>
<dbReference type="Proteomes" id="UP000568839">
    <property type="component" value="Unassembled WGS sequence"/>
</dbReference>
<dbReference type="InterPro" id="IPR015001">
    <property type="entry name" value="DUF1850"/>
</dbReference>
<dbReference type="Pfam" id="PF08905">
    <property type="entry name" value="DUF1850"/>
    <property type="match status" value="1"/>
</dbReference>
<reference evidence="1 2" key="1">
    <citation type="submission" date="2020-08" db="EMBL/GenBank/DDBJ databases">
        <title>Genomic Encyclopedia of Type Strains, Phase IV (KMG-IV): sequencing the most valuable type-strain genomes for metagenomic binning, comparative biology and taxonomic classification.</title>
        <authorList>
            <person name="Goeker M."/>
        </authorList>
    </citation>
    <scope>NUCLEOTIDE SEQUENCE [LARGE SCALE GENOMIC DNA]</scope>
    <source>
        <strain evidence="1 2">DSM 21769</strain>
    </source>
</reference>
<evidence type="ECO:0008006" key="3">
    <source>
        <dbReference type="Google" id="ProtNLM"/>
    </source>
</evidence>
<protein>
    <recommendedName>
        <fullName evidence="3">DUF1850 domain-containing protein</fullName>
    </recommendedName>
</protein>
<comment type="caution">
    <text evidence="1">The sequence shown here is derived from an EMBL/GenBank/DDBJ whole genome shotgun (WGS) entry which is preliminary data.</text>
</comment>
<dbReference type="RefSeq" id="WP_184404805.1">
    <property type="nucleotide sequence ID" value="NZ_JACHHJ010000004.1"/>
</dbReference>
<dbReference type="AlphaFoldDB" id="A0A841PPP4"/>
<evidence type="ECO:0000313" key="2">
    <source>
        <dbReference type="Proteomes" id="UP000568839"/>
    </source>
</evidence>
<organism evidence="1 2">
    <name type="scientific">Geomicrobium halophilum</name>
    <dbReference type="NCBI Taxonomy" id="549000"/>
    <lineage>
        <taxon>Bacteria</taxon>
        <taxon>Bacillati</taxon>
        <taxon>Bacillota</taxon>
        <taxon>Bacilli</taxon>
        <taxon>Bacillales</taxon>
        <taxon>Geomicrobium</taxon>
    </lineage>
</organism>
<proteinExistence type="predicted"/>
<accession>A0A841PPP4</accession>
<evidence type="ECO:0000313" key="1">
    <source>
        <dbReference type="EMBL" id="MBB6450740.1"/>
    </source>
</evidence>
<sequence length="152" mass="17685">MRKRSYASFIVILAVVCLWYFFSTSYHLTLYSPRDGTVFAEYDITPGDELELSWIHSVEHTPWTEKLIVTTDEQFKLTETKFQSYGAGVPSHDEGVTTIENDHIIISDIDQLHDTYNWIHSHEAKFSLTINGEMKMKPEDLPHHTHVEMIIQ</sequence>
<name>A0A841PPP4_9BACL</name>
<gene>
    <name evidence="1" type="ORF">HNR44_002730</name>
</gene>
<dbReference type="EMBL" id="JACHHJ010000004">
    <property type="protein sequence ID" value="MBB6450740.1"/>
    <property type="molecule type" value="Genomic_DNA"/>
</dbReference>